<protein>
    <recommendedName>
        <fullName evidence="3">Histidine--tRNA ligase, cytoplasmic</fullName>
        <ecNumber evidence="2">6.1.1.21</ecNumber>
    </recommendedName>
    <alternativeName>
        <fullName evidence="9">Histidyl-tRNA synthetase</fullName>
    </alternativeName>
</protein>
<keyword evidence="15" id="KW-1185">Reference proteome</keyword>
<evidence type="ECO:0000256" key="8">
    <source>
        <dbReference type="ARBA" id="ARBA00023146"/>
    </source>
</evidence>
<dbReference type="GO" id="GO:0032543">
    <property type="term" value="P:mitochondrial translation"/>
    <property type="evidence" value="ECO:0000318"/>
    <property type="project" value="GO_Central"/>
</dbReference>
<dbReference type="GO" id="GO:0005739">
    <property type="term" value="C:mitochondrion"/>
    <property type="evidence" value="ECO:0000318"/>
    <property type="project" value="GO_Central"/>
</dbReference>
<dbReference type="STRING" id="13333.U5DCH0"/>
<dbReference type="GO" id="GO:0005524">
    <property type="term" value="F:ATP binding"/>
    <property type="evidence" value="ECO:0007669"/>
    <property type="project" value="UniProtKB-KW"/>
</dbReference>
<dbReference type="CDD" id="cd00773">
    <property type="entry name" value="HisRS-like_core"/>
    <property type="match status" value="1"/>
</dbReference>
<comment type="similarity">
    <text evidence="1">Belongs to the class-II aminoacyl-tRNA synthetase family.</text>
</comment>
<evidence type="ECO:0000313" key="14">
    <source>
        <dbReference type="EMBL" id="ERN19930.1"/>
    </source>
</evidence>
<dbReference type="Gene3D" id="3.40.50.800">
    <property type="entry name" value="Anticodon-binding domain"/>
    <property type="match status" value="1"/>
</dbReference>
<dbReference type="HOGENOM" id="CLU_006858_1_0_1"/>
<evidence type="ECO:0000256" key="10">
    <source>
        <dbReference type="ARBA" id="ARBA00047639"/>
    </source>
</evidence>
<dbReference type="SUPFAM" id="SSF48557">
    <property type="entry name" value="L-aspartase-like"/>
    <property type="match status" value="1"/>
</dbReference>
<gene>
    <name evidence="14" type="ORF">AMTR_s00071p00100010</name>
</gene>
<comment type="catalytic activity">
    <reaction evidence="10">
        <text>tRNA(His) + L-histidine + ATP = L-histidyl-tRNA(His) + AMP + diphosphate + H(+)</text>
        <dbReference type="Rhea" id="RHEA:17313"/>
        <dbReference type="Rhea" id="RHEA-COMP:9665"/>
        <dbReference type="Rhea" id="RHEA-COMP:9689"/>
        <dbReference type="ChEBI" id="CHEBI:15378"/>
        <dbReference type="ChEBI" id="CHEBI:30616"/>
        <dbReference type="ChEBI" id="CHEBI:33019"/>
        <dbReference type="ChEBI" id="CHEBI:57595"/>
        <dbReference type="ChEBI" id="CHEBI:78442"/>
        <dbReference type="ChEBI" id="CHEBI:78527"/>
        <dbReference type="ChEBI" id="CHEBI:456215"/>
        <dbReference type="EC" id="6.1.1.21"/>
    </reaction>
</comment>
<dbReference type="Proteomes" id="UP000017836">
    <property type="component" value="Unassembled WGS sequence"/>
</dbReference>
<dbReference type="PANTHER" id="PTHR11476:SF7">
    <property type="entry name" value="HISTIDINE--TRNA LIGASE"/>
    <property type="match status" value="1"/>
</dbReference>
<dbReference type="CDD" id="cd00859">
    <property type="entry name" value="HisRS_anticodon"/>
    <property type="match status" value="1"/>
</dbReference>
<dbReference type="InterPro" id="IPR001106">
    <property type="entry name" value="Aromatic_Lyase"/>
</dbReference>
<keyword evidence="4" id="KW-0436">Ligase</keyword>
<dbReference type="GO" id="GO:0005829">
    <property type="term" value="C:cytosol"/>
    <property type="evidence" value="ECO:0000318"/>
    <property type="project" value="GO_Central"/>
</dbReference>
<dbReference type="Gramene" id="ERN19930">
    <property type="protein sequence ID" value="ERN19930"/>
    <property type="gene ID" value="AMTR_s00071p00100010"/>
</dbReference>
<keyword evidence="6" id="KW-0067">ATP-binding</keyword>
<evidence type="ECO:0000256" key="11">
    <source>
        <dbReference type="SAM" id="MobiDB-lite"/>
    </source>
</evidence>
<dbReference type="eggNOG" id="KOG1936">
    <property type="taxonomic scope" value="Eukaryota"/>
</dbReference>
<dbReference type="InterPro" id="IPR036621">
    <property type="entry name" value="Anticodon-bd_dom_sf"/>
</dbReference>
<dbReference type="InterPro" id="IPR041715">
    <property type="entry name" value="HisRS-like_core"/>
</dbReference>
<dbReference type="Pfam" id="PF13393">
    <property type="entry name" value="tRNA-synt_His"/>
    <property type="match status" value="1"/>
</dbReference>
<dbReference type="InterPro" id="IPR008948">
    <property type="entry name" value="L-Aspartase-like"/>
</dbReference>
<dbReference type="SUPFAM" id="SSF55681">
    <property type="entry name" value="Class II aaRS and biotin synthetases"/>
    <property type="match status" value="1"/>
</dbReference>
<dbReference type="AlphaFoldDB" id="U5DCH0"/>
<evidence type="ECO:0000256" key="6">
    <source>
        <dbReference type="ARBA" id="ARBA00022840"/>
    </source>
</evidence>
<dbReference type="EMBL" id="KI392062">
    <property type="protein sequence ID" value="ERN19930.1"/>
    <property type="molecule type" value="Genomic_DNA"/>
</dbReference>
<accession>U5DCH0</accession>
<dbReference type="GO" id="GO:0003723">
    <property type="term" value="F:RNA binding"/>
    <property type="evidence" value="ECO:0000318"/>
    <property type="project" value="GO_Central"/>
</dbReference>
<dbReference type="Gene3D" id="1.20.200.10">
    <property type="entry name" value="Fumarase/aspartase (Central domain)"/>
    <property type="match status" value="1"/>
</dbReference>
<dbReference type="PANTHER" id="PTHR11476">
    <property type="entry name" value="HISTIDYL-TRNA SYNTHETASE"/>
    <property type="match status" value="1"/>
</dbReference>
<dbReference type="Pfam" id="PF00221">
    <property type="entry name" value="Lyase_aromatic"/>
    <property type="match status" value="1"/>
</dbReference>
<dbReference type="KEGG" id="atr:18448331"/>
<feature type="region of interest" description="Disordered" evidence="11">
    <location>
        <begin position="386"/>
        <end position="427"/>
    </location>
</feature>
<dbReference type="NCBIfam" id="TIGR00442">
    <property type="entry name" value="hisS"/>
    <property type="match status" value="1"/>
</dbReference>
<dbReference type="SUPFAM" id="SSF52954">
    <property type="entry name" value="Class II aaRS ABD-related"/>
    <property type="match status" value="1"/>
</dbReference>
<feature type="domain" description="Anticodon-binding" evidence="12">
    <location>
        <begin position="846"/>
        <end position="935"/>
    </location>
</feature>
<evidence type="ECO:0000259" key="12">
    <source>
        <dbReference type="Pfam" id="PF03129"/>
    </source>
</evidence>
<dbReference type="FunFam" id="3.40.50.800:FF:000012">
    <property type="entry name" value="Histidine--tRNA ligase, cytoplasmic"/>
    <property type="match status" value="1"/>
</dbReference>
<dbReference type="InterPro" id="IPR045864">
    <property type="entry name" value="aa-tRNA-synth_II/BPL/LPL"/>
</dbReference>
<dbReference type="OrthoDB" id="1906957at2759"/>
<evidence type="ECO:0000256" key="7">
    <source>
        <dbReference type="ARBA" id="ARBA00022917"/>
    </source>
</evidence>
<dbReference type="InterPro" id="IPR015807">
    <property type="entry name" value="His-tRNA-ligase"/>
</dbReference>
<dbReference type="HAMAP" id="MF_00127">
    <property type="entry name" value="His_tRNA_synth"/>
    <property type="match status" value="1"/>
</dbReference>
<reference evidence="15" key="1">
    <citation type="journal article" date="2013" name="Science">
        <title>The Amborella genome and the evolution of flowering plants.</title>
        <authorList>
            <consortium name="Amborella Genome Project"/>
        </authorList>
    </citation>
    <scope>NUCLEOTIDE SEQUENCE [LARGE SCALE GENOMIC DNA]</scope>
</reference>
<dbReference type="Pfam" id="PF03129">
    <property type="entry name" value="HGTP_anticodon"/>
    <property type="match status" value="1"/>
</dbReference>
<dbReference type="InterPro" id="IPR033656">
    <property type="entry name" value="HisRS_anticodon"/>
</dbReference>
<evidence type="ECO:0000256" key="5">
    <source>
        <dbReference type="ARBA" id="ARBA00022741"/>
    </source>
</evidence>
<dbReference type="Gene3D" id="3.30.930.10">
    <property type="entry name" value="Bira Bifunctional Protein, Domain 2"/>
    <property type="match status" value="1"/>
</dbReference>
<evidence type="ECO:0000256" key="1">
    <source>
        <dbReference type="ARBA" id="ARBA00008226"/>
    </source>
</evidence>
<proteinExistence type="inferred from homology"/>
<organism evidence="14 15">
    <name type="scientific">Amborella trichopoda</name>
    <dbReference type="NCBI Taxonomy" id="13333"/>
    <lineage>
        <taxon>Eukaryota</taxon>
        <taxon>Viridiplantae</taxon>
        <taxon>Streptophyta</taxon>
        <taxon>Embryophyta</taxon>
        <taxon>Tracheophyta</taxon>
        <taxon>Spermatophyta</taxon>
        <taxon>Magnoliopsida</taxon>
        <taxon>Amborellales</taxon>
        <taxon>Amborellaceae</taxon>
        <taxon>Amborella</taxon>
    </lineage>
</organism>
<dbReference type="FunFam" id="3.30.930.10:FF:000061">
    <property type="entry name" value="Histidine--tRNA ligase, cytoplasmic"/>
    <property type="match status" value="1"/>
</dbReference>
<name>U5DCH0_AMBTC</name>
<evidence type="ECO:0000256" key="2">
    <source>
        <dbReference type="ARBA" id="ARBA00012815"/>
    </source>
</evidence>
<dbReference type="OMA" id="IDCCASP"/>
<evidence type="ECO:0000256" key="4">
    <source>
        <dbReference type="ARBA" id="ARBA00022598"/>
    </source>
</evidence>
<keyword evidence="8" id="KW-0030">Aminoacyl-tRNA synthetase</keyword>
<dbReference type="InterPro" id="IPR004154">
    <property type="entry name" value="Anticodon-bd"/>
</dbReference>
<dbReference type="EC" id="6.1.1.21" evidence="2"/>
<dbReference type="GO" id="GO:0004821">
    <property type="term" value="F:histidine-tRNA ligase activity"/>
    <property type="evidence" value="ECO:0000318"/>
    <property type="project" value="GO_Central"/>
</dbReference>
<feature type="compositionally biased region" description="Polar residues" evidence="11">
    <location>
        <begin position="386"/>
        <end position="406"/>
    </location>
</feature>
<dbReference type="GO" id="GO:0006427">
    <property type="term" value="P:histidyl-tRNA aminoacylation"/>
    <property type="evidence" value="ECO:0000318"/>
    <property type="project" value="GO_Central"/>
</dbReference>
<feature type="domain" description="Class II Histidinyl-tRNA synthetase (HisRS)-like catalytic core" evidence="13">
    <location>
        <begin position="507"/>
        <end position="825"/>
    </location>
</feature>
<evidence type="ECO:0000256" key="9">
    <source>
        <dbReference type="ARBA" id="ARBA00030619"/>
    </source>
</evidence>
<evidence type="ECO:0000256" key="3">
    <source>
        <dbReference type="ARBA" id="ARBA00015302"/>
    </source>
</evidence>
<keyword evidence="5" id="KW-0547">Nucleotide-binding</keyword>
<sequence>MASGDKTVIIGGRGVALTSESIYGIAHGLCNVQIDSSALDKISNSTNQSKPRVKVSEPTVNIVESSRVLYSPEQSRASLAVLLNKLVSSSSSLRGSGLVVRIVEILNRKVPLALPCSESNYTDNSFLSGDGDRSFGVSNDEREVFELSCSNIIGVSSLVDHFAGAFSTVMDVISALSFEALRADTSVFDLNVSGDGFSHKDEIEVASDMRMLLFGSKLVNGPKMAESEEKDSAFSSIPSAHGGFKTCVKSLHSRTRIELNSEIDTKKKKARYRPHCNTLTNTILPIVASLHSAGKASLARVNLIIKSIENVEQQLRISEAFSKTCTSENELRNGFRSILLKFEENSSEFLVEVSRLLDRVKDIFAWEAALGLFLLQTIEKGRTSKANNSAVENSGSIIEPSGSNAVVNGEGGEVKGKPKGEKKKKKNPEIVLGKGTTVVHKIISGVIQQRLKREYATDEYAEMLVDWASEISLFFEPKDSELAILLEAVKTVVESNETRRIPKIPKGTRDFGKEQMAIRERAFSIIVGVFKRHGGVALDTPVFELRETLMGKYGEDSKLIYDLADQGGEICSLRYDLTVPFARYVAMNGITMLKRYHIAKVYRRDNPSKGRFREFYQCDFDIAGQFPLMQPDFEVIKVMTELLDELNIGEYEIKLNHRKLLDGMLEICGVPSNKFRTVCSSIDKLDKQSFEQVHKELVEDKGLTIEMAESIGSFVKKRGHPLQILADLQHENSPFLKNDGSLVALKELEILFRALEKSKCIDRVVFDLSLARGLDYYTGVIYEAIFKGATQVGSIAAGGRYDNLVGMFGSKQVPAVGVSLGIERVFTIMEQLQKDKKKTIRASETQVLVVLFGDDLGEAAALSSELWNAKIKAEFVLTSSKKISKQIDYVVQSCIPWMIIVGDDELERGVVKMKDIMANKQVEVPRERIVGELQAKLRTINECSSEHNVVV</sequence>
<keyword evidence="7" id="KW-0648">Protein biosynthesis</keyword>
<evidence type="ECO:0000313" key="15">
    <source>
        <dbReference type="Proteomes" id="UP000017836"/>
    </source>
</evidence>
<evidence type="ECO:0000259" key="13">
    <source>
        <dbReference type="Pfam" id="PF13393"/>
    </source>
</evidence>